<name>G8C3H9_9MOLU</name>
<sequence length="316" mass="36806">MCCKYGGGASTQEIDNPESKKINLEQLKIRDLDLPKKYEHKIMDLQTTFNEESFSLDKERMLNKEDSERFIQKAYSEVNKEISTLKIKSAQAEKVTAEIQKLKNYLKDFKNGVQLILDAGKTNTQLKSKRSTKLEAAPLSQNQRIAFKKFYESFDTLNSEGKKYFSDLIKTSEMTISKIPLYTLKHNSRDISRQLQRINWEGKSVEFKFKNLKGKKNSSDGNYGWGNWSSNPFSYFYEDEKTWREAVSTNDEAEAAFESYMARMRFPCLGSTLLGAKMVEHCYSSKSWYESQLNNSRSSVEYHISRWMISQMKYSL</sequence>
<dbReference type="KEGG" id="mhb:MHM_03590"/>
<gene>
    <name evidence="1" type="ORF">MHM_03590</name>
</gene>
<protein>
    <submittedName>
        <fullName evidence="1">Uncharacterized protein</fullName>
    </submittedName>
</protein>
<reference evidence="1" key="2">
    <citation type="submission" date="2011-11" db="EMBL/GenBank/DDBJ databases">
        <authorList>
            <person name="Barker E."/>
        </authorList>
    </citation>
    <scope>NUCLEOTIDE SEQUENCE</scope>
    <source>
        <strain evidence="1">Birmingham 1</strain>
    </source>
</reference>
<dbReference type="AlphaFoldDB" id="G8C3H9"/>
<dbReference type="HOGENOM" id="CLU_066822_0_0_14"/>
<dbReference type="EMBL" id="HE613254">
    <property type="protein sequence ID" value="CCE66877.1"/>
    <property type="molecule type" value="Genomic_DNA"/>
</dbReference>
<dbReference type="PATRIC" id="fig|1116213.3.peg.385"/>
<accession>G8C3H9</accession>
<reference evidence="1" key="1">
    <citation type="submission" date="2011-11" db="EMBL/GenBank/DDBJ databases">
        <title>Complete genome sequence of Candidatus Mycoplasma haemominutum.</title>
        <authorList>
            <person name="Barker E.N."/>
            <person name="Darby A.C."/>
            <person name="Helps C.R."/>
            <person name="Peters I.R."/>
            <person name="Hughes M.A."/>
            <person name="Radford A.D."/>
            <person name="Novacco M."/>
            <person name="Boretti F."/>
            <person name="Hofmann-Lehmann R."/>
            <person name="Tasker S."/>
        </authorList>
    </citation>
    <scope>NUCLEOTIDE SEQUENCE</scope>
    <source>
        <strain evidence="1">Birmingham 1</strain>
    </source>
</reference>
<organism evidence="1">
    <name type="scientific">Candidatus Mycoplasma haematominutum 'Birmingham 1'</name>
    <dbReference type="NCBI Taxonomy" id="1116213"/>
    <lineage>
        <taxon>Bacteria</taxon>
        <taxon>Bacillati</taxon>
        <taxon>Mycoplasmatota</taxon>
        <taxon>Mollicutes</taxon>
        <taxon>Mycoplasmataceae</taxon>
        <taxon>Mycoplasma</taxon>
    </lineage>
</organism>
<evidence type="ECO:0000313" key="1">
    <source>
        <dbReference type="EMBL" id="CCE66877.1"/>
    </source>
</evidence>
<proteinExistence type="predicted"/>